<organism evidence="1 3">
    <name type="scientific">Aliidiomarina maris</name>
    <dbReference type="NCBI Taxonomy" id="531312"/>
    <lineage>
        <taxon>Bacteria</taxon>
        <taxon>Pseudomonadati</taxon>
        <taxon>Pseudomonadota</taxon>
        <taxon>Gammaproteobacteria</taxon>
        <taxon>Alteromonadales</taxon>
        <taxon>Idiomarinaceae</taxon>
        <taxon>Aliidiomarina</taxon>
    </lineage>
</organism>
<dbReference type="EMBL" id="QLMD01000008">
    <property type="protein sequence ID" value="RAJ96427.1"/>
    <property type="molecule type" value="Genomic_DNA"/>
</dbReference>
<sequence>MKSKVINEFRVNSNFKSDNEVSLFRKLAKAIVKESKSTFIDETHGGNVCNVSFASPTNKQETCEISDLLIVSLCHKTHRFRATFWQAKKQGVSKWVNVTQDGEQLDFKGQFNQWDLLSRRPEVVGVKSFYPPKDILSSFLY</sequence>
<accession>A0A327WUH2</accession>
<name>A0A327WUH2_9GAMM</name>
<gene>
    <name evidence="1" type="ORF">B0I24_1081</name>
    <name evidence="2" type="ORF">CWE07_09965</name>
</gene>
<evidence type="ECO:0000313" key="3">
    <source>
        <dbReference type="Proteomes" id="UP000249203"/>
    </source>
</evidence>
<protein>
    <submittedName>
        <fullName evidence="1">Uncharacterized protein</fullName>
    </submittedName>
</protein>
<evidence type="ECO:0000313" key="4">
    <source>
        <dbReference type="Proteomes" id="UP000287865"/>
    </source>
</evidence>
<dbReference type="EMBL" id="PIPK01000008">
    <property type="protein sequence ID" value="RUO23819.1"/>
    <property type="molecule type" value="Genomic_DNA"/>
</dbReference>
<reference evidence="2 4" key="1">
    <citation type="journal article" date="2018" name="Front. Microbiol.">
        <title>Genome-Based Analysis Reveals the Taxonomy and Diversity of the Family Idiomarinaceae.</title>
        <authorList>
            <person name="Liu Y."/>
            <person name="Lai Q."/>
            <person name="Shao Z."/>
        </authorList>
    </citation>
    <scope>NUCLEOTIDE SEQUENCE [LARGE SCALE GENOMIC DNA]</scope>
    <source>
        <strain evidence="2 4">CF12-14</strain>
    </source>
</reference>
<proteinExistence type="predicted"/>
<reference evidence="1 3" key="2">
    <citation type="submission" date="2018-06" db="EMBL/GenBank/DDBJ databases">
        <title>Genomic Encyclopedia of Type Strains, Phase III (KMG-III): the genomes of soil and plant-associated and newly described type strains.</title>
        <authorList>
            <person name="Whitman W."/>
        </authorList>
    </citation>
    <scope>NUCLEOTIDE SEQUENCE [LARGE SCALE GENOMIC DNA]</scope>
    <source>
        <strain evidence="1 3">CGMCC 1.15366</strain>
    </source>
</reference>
<evidence type="ECO:0000313" key="2">
    <source>
        <dbReference type="EMBL" id="RUO23819.1"/>
    </source>
</evidence>
<dbReference type="RefSeq" id="WP_111569602.1">
    <property type="nucleotide sequence ID" value="NZ_PIPK01000008.1"/>
</dbReference>
<dbReference type="Proteomes" id="UP000249203">
    <property type="component" value="Unassembled WGS sequence"/>
</dbReference>
<dbReference type="AlphaFoldDB" id="A0A327WUH2"/>
<evidence type="ECO:0000313" key="1">
    <source>
        <dbReference type="EMBL" id="RAJ96427.1"/>
    </source>
</evidence>
<dbReference type="Proteomes" id="UP000287865">
    <property type="component" value="Unassembled WGS sequence"/>
</dbReference>
<keyword evidence="4" id="KW-1185">Reference proteome</keyword>
<dbReference type="OrthoDB" id="9553839at2"/>
<comment type="caution">
    <text evidence="1">The sequence shown here is derived from an EMBL/GenBank/DDBJ whole genome shotgun (WGS) entry which is preliminary data.</text>
</comment>